<dbReference type="Proteomes" id="UP000184543">
    <property type="component" value="Unassembled WGS sequence"/>
</dbReference>
<feature type="transmembrane region" description="Helical" evidence="6">
    <location>
        <begin position="264"/>
        <end position="288"/>
    </location>
</feature>
<dbReference type="Pfam" id="PF02687">
    <property type="entry name" value="FtsX"/>
    <property type="match status" value="2"/>
</dbReference>
<gene>
    <name evidence="9" type="ORF">SAMN04488513_103257</name>
</gene>
<feature type="transmembrane region" description="Helical" evidence="6">
    <location>
        <begin position="309"/>
        <end position="338"/>
    </location>
</feature>
<proteinExistence type="predicted"/>
<keyword evidence="4 6" id="KW-1133">Transmembrane helix</keyword>
<keyword evidence="10" id="KW-1185">Reference proteome</keyword>
<evidence type="ECO:0000313" key="10">
    <source>
        <dbReference type="Proteomes" id="UP000184543"/>
    </source>
</evidence>
<feature type="transmembrane region" description="Helical" evidence="6">
    <location>
        <begin position="480"/>
        <end position="499"/>
    </location>
</feature>
<dbReference type="PANTHER" id="PTHR30287:SF1">
    <property type="entry name" value="INNER MEMBRANE PROTEIN"/>
    <property type="match status" value="1"/>
</dbReference>
<dbReference type="Pfam" id="PF12704">
    <property type="entry name" value="MacB_PCD"/>
    <property type="match status" value="1"/>
</dbReference>
<dbReference type="InterPro" id="IPR003838">
    <property type="entry name" value="ABC3_permease_C"/>
</dbReference>
<evidence type="ECO:0000256" key="4">
    <source>
        <dbReference type="ARBA" id="ARBA00022989"/>
    </source>
</evidence>
<feature type="domain" description="MacB-like periplasmic core" evidence="8">
    <location>
        <begin position="30"/>
        <end position="231"/>
    </location>
</feature>
<sequence>MNKGTTSKTGFGWLLKMAWRDGKASGKRLLLFMASIVLGIAAVVAIQSFGENLKDNIGQQSKALMGADFIIDSNRPPNERVERIIDSLGGADAKSISFPSMATLGKTGATKLVSVKGVEGPFPFYGELETDPARAAKTYQADGGTLVDATLMLQYGLVLGDSISIGKLRLPIVGSLISAPGNNGLTASVAPAVLMPYNLIESTGLVQVGSRIDYDYYFVAQPGQDLEDLDEILDPQLDAENADLDTHLSTGRQLGRRYDNFGKFLNIVAFIALLLGCVGVASSVHIYIKEKLRSVAVLKCIGATRRQTFSIFLVQILAMGLFGGLVGSLLGVLLQQVFPLMLKGFLPFEIEITFSFEPIIMGLLLGVFMSGLFALSPLLTTWYVSPLQALRIGDNGGKKSRGTDLFVVLALLGFIFVFAQFLLDDWKYALSFVTGVLVVFAILSGMALLVMNIVKKKFPHAWGFTARQSLLNLFRPNNQTLVLVLAIGVGTFLVSTLYFTKDILLDKTHLENNEKAPNLILMDVQTDQRQVVAENIEQMGLPVLNNIPIVTMRVQKIKDRAVSEIRKDSTSTINTWVLNHEFRVTYRDSLIASETLGSGSWPAQASEEGVVPISLSDNVARDAQVDLGDRLVFNVQGVPMETEVVGIRTVDWGRMQLNFNILFPTGVLENAPQFHVLTAHAPNEGKSAEVQRALVSEFPTISIIDLRQVLTVVEGILDKISWVINFMAFFSILTGIIVLIGAVRTSKYQRIKESVLLRTLGAKGKQITQIAVFEYLYLGLIGTLSGVFLALLGSGLLALFVFKATFVPSVVPFVIILPFITLLVMGVGVFNNRSVLSNAPLKVLRKEVS</sequence>
<keyword evidence="3 6" id="KW-0812">Transmembrane</keyword>
<evidence type="ECO:0000256" key="3">
    <source>
        <dbReference type="ARBA" id="ARBA00022692"/>
    </source>
</evidence>
<evidence type="ECO:0000259" key="8">
    <source>
        <dbReference type="Pfam" id="PF12704"/>
    </source>
</evidence>
<feature type="transmembrane region" description="Helical" evidence="6">
    <location>
        <begin position="429"/>
        <end position="450"/>
    </location>
</feature>
<dbReference type="STRING" id="192903.SAMN04488513_103257"/>
<evidence type="ECO:0000256" key="6">
    <source>
        <dbReference type="SAM" id="Phobius"/>
    </source>
</evidence>
<dbReference type="InterPro" id="IPR025857">
    <property type="entry name" value="MacB_PCD"/>
</dbReference>
<accession>A0A1M6HZF3</accession>
<feature type="domain" description="ABC3 transporter permease C-terminal" evidence="7">
    <location>
        <begin position="725"/>
        <end position="829"/>
    </location>
</feature>
<name>A0A1M6HZF3_9FLAO</name>
<reference evidence="10" key="1">
    <citation type="submission" date="2016-11" db="EMBL/GenBank/DDBJ databases">
        <authorList>
            <person name="Varghese N."/>
            <person name="Submissions S."/>
        </authorList>
    </citation>
    <scope>NUCLEOTIDE SEQUENCE [LARGE SCALE GENOMIC DNA]</scope>
    <source>
        <strain evidence="10">DSM 19858</strain>
    </source>
</reference>
<keyword evidence="2" id="KW-1003">Cell membrane</keyword>
<feature type="transmembrane region" description="Helical" evidence="6">
    <location>
        <begin position="775"/>
        <end position="800"/>
    </location>
</feature>
<comment type="subcellular location">
    <subcellularLocation>
        <location evidence="1">Cell membrane</location>
        <topology evidence="1">Multi-pass membrane protein</topology>
    </subcellularLocation>
</comment>
<evidence type="ECO:0000256" key="5">
    <source>
        <dbReference type="ARBA" id="ARBA00023136"/>
    </source>
</evidence>
<dbReference type="GO" id="GO:0005886">
    <property type="term" value="C:plasma membrane"/>
    <property type="evidence" value="ECO:0007669"/>
    <property type="project" value="UniProtKB-SubCell"/>
</dbReference>
<keyword evidence="5 6" id="KW-0472">Membrane</keyword>
<dbReference type="InterPro" id="IPR038766">
    <property type="entry name" value="Membrane_comp_ABC_pdt"/>
</dbReference>
<dbReference type="EMBL" id="FQYU01000003">
    <property type="protein sequence ID" value="SHJ27612.1"/>
    <property type="molecule type" value="Genomic_DNA"/>
</dbReference>
<dbReference type="RefSeq" id="WP_244526807.1">
    <property type="nucleotide sequence ID" value="NZ_FQYU01000003.1"/>
</dbReference>
<feature type="transmembrane region" description="Helical" evidence="6">
    <location>
        <begin position="405"/>
        <end position="423"/>
    </location>
</feature>
<feature type="transmembrane region" description="Helical" evidence="6">
    <location>
        <begin position="358"/>
        <end position="384"/>
    </location>
</feature>
<dbReference type="PANTHER" id="PTHR30287">
    <property type="entry name" value="MEMBRANE COMPONENT OF PREDICTED ABC SUPERFAMILY METABOLITE UPTAKE TRANSPORTER"/>
    <property type="match status" value="1"/>
</dbReference>
<feature type="transmembrane region" description="Helical" evidence="6">
    <location>
        <begin position="806"/>
        <end position="830"/>
    </location>
</feature>
<evidence type="ECO:0000259" key="7">
    <source>
        <dbReference type="Pfam" id="PF02687"/>
    </source>
</evidence>
<feature type="domain" description="ABC3 transporter permease C-terminal" evidence="7">
    <location>
        <begin position="266"/>
        <end position="379"/>
    </location>
</feature>
<evidence type="ECO:0000313" key="9">
    <source>
        <dbReference type="EMBL" id="SHJ27612.1"/>
    </source>
</evidence>
<dbReference type="AlphaFoldDB" id="A0A1M6HZF3"/>
<evidence type="ECO:0000256" key="2">
    <source>
        <dbReference type="ARBA" id="ARBA00022475"/>
    </source>
</evidence>
<evidence type="ECO:0000256" key="1">
    <source>
        <dbReference type="ARBA" id="ARBA00004651"/>
    </source>
</evidence>
<protein>
    <submittedName>
        <fullName evidence="9">Putative ABC transport system permease protein</fullName>
    </submittedName>
</protein>
<feature type="transmembrane region" description="Helical" evidence="6">
    <location>
        <begin position="722"/>
        <end position="743"/>
    </location>
</feature>
<organism evidence="9 10">
    <name type="scientific">Pseudozobellia thermophila</name>
    <dbReference type="NCBI Taxonomy" id="192903"/>
    <lineage>
        <taxon>Bacteria</taxon>
        <taxon>Pseudomonadati</taxon>
        <taxon>Bacteroidota</taxon>
        <taxon>Flavobacteriia</taxon>
        <taxon>Flavobacteriales</taxon>
        <taxon>Flavobacteriaceae</taxon>
        <taxon>Pseudozobellia</taxon>
    </lineage>
</organism>